<dbReference type="Gene3D" id="2.70.40.10">
    <property type="match status" value="1"/>
</dbReference>
<protein>
    <recommendedName>
        <fullName evidence="3">dCTP deaminase</fullName>
        <ecNumber evidence="3">3.5.4.13</ecNumber>
    </recommendedName>
    <alternativeName>
        <fullName evidence="3">Deoxycytidine triphosphate deaminase</fullName>
    </alternativeName>
</protein>
<comment type="similarity">
    <text evidence="3">Belongs to the dCTP deaminase family.</text>
</comment>
<organism evidence="4 5">
    <name type="scientific">Uliginosibacterium aquaticum</name>
    <dbReference type="NCBI Taxonomy" id="2731212"/>
    <lineage>
        <taxon>Bacteria</taxon>
        <taxon>Pseudomonadati</taxon>
        <taxon>Pseudomonadota</taxon>
        <taxon>Betaproteobacteria</taxon>
        <taxon>Rhodocyclales</taxon>
        <taxon>Zoogloeaceae</taxon>
        <taxon>Uliginosibacterium</taxon>
    </lineage>
</organism>
<evidence type="ECO:0000313" key="4">
    <source>
        <dbReference type="EMBL" id="NSL55304.1"/>
    </source>
</evidence>
<comment type="function">
    <text evidence="3">Catalyzes the deamination of dCTP to dUTP.</text>
</comment>
<keyword evidence="3" id="KW-0547">Nucleotide-binding</keyword>
<feature type="binding site" evidence="3">
    <location>
        <position position="157"/>
    </location>
    <ligand>
        <name>dCTP</name>
        <dbReference type="ChEBI" id="CHEBI:61481"/>
    </ligand>
</feature>
<dbReference type="PANTHER" id="PTHR42680">
    <property type="entry name" value="DCTP DEAMINASE"/>
    <property type="match status" value="1"/>
</dbReference>
<dbReference type="SUPFAM" id="SSF51283">
    <property type="entry name" value="dUTPase-like"/>
    <property type="match status" value="1"/>
</dbReference>
<keyword evidence="5" id="KW-1185">Reference proteome</keyword>
<dbReference type="PANTHER" id="PTHR42680:SF3">
    <property type="entry name" value="DCTP DEAMINASE"/>
    <property type="match status" value="1"/>
</dbReference>
<comment type="caution">
    <text evidence="4">The sequence shown here is derived from an EMBL/GenBank/DDBJ whole genome shotgun (WGS) entry which is preliminary data.</text>
</comment>
<name>A0ABX2IF56_9RHOO</name>
<evidence type="ECO:0000256" key="3">
    <source>
        <dbReference type="HAMAP-Rule" id="MF_00146"/>
    </source>
</evidence>
<comment type="caution">
    <text evidence="3">Lacks conserved residue(s) required for the propagation of feature annotation.</text>
</comment>
<feature type="binding site" evidence="3">
    <location>
        <begin position="112"/>
        <end position="117"/>
    </location>
    <ligand>
        <name>dCTP</name>
        <dbReference type="ChEBI" id="CHEBI:61481"/>
    </ligand>
</feature>
<gene>
    <name evidence="3" type="primary">dcd</name>
    <name evidence="4" type="ORF">HJ583_009740</name>
</gene>
<dbReference type="InterPro" id="IPR033704">
    <property type="entry name" value="dUTPase_trimeric"/>
</dbReference>
<dbReference type="InterPro" id="IPR011962">
    <property type="entry name" value="dCTP_deaminase"/>
</dbReference>
<dbReference type="RefSeq" id="WP_101942547.1">
    <property type="nucleotide sequence ID" value="NZ_JABCSC020000002.1"/>
</dbReference>
<evidence type="ECO:0000256" key="2">
    <source>
        <dbReference type="ARBA" id="ARBA00023080"/>
    </source>
</evidence>
<comment type="pathway">
    <text evidence="3">Pyrimidine metabolism; dUMP biosynthesis; dUMP from dCTP (dUTP route): step 1/2.</text>
</comment>
<evidence type="ECO:0000256" key="1">
    <source>
        <dbReference type="ARBA" id="ARBA00022801"/>
    </source>
</evidence>
<feature type="binding site" evidence="3">
    <location>
        <begin position="136"/>
        <end position="138"/>
    </location>
    <ligand>
        <name>dCTP</name>
        <dbReference type="ChEBI" id="CHEBI:61481"/>
    </ligand>
</feature>
<dbReference type="EMBL" id="JABCSC020000002">
    <property type="protein sequence ID" value="NSL55304.1"/>
    <property type="molecule type" value="Genomic_DNA"/>
</dbReference>
<feature type="active site" description="Proton donor/acceptor" evidence="3">
    <location>
        <position position="138"/>
    </location>
</feature>
<proteinExistence type="inferred from homology"/>
<comment type="subunit">
    <text evidence="3">Homotrimer.</text>
</comment>
<accession>A0ABX2IF56</accession>
<keyword evidence="2 3" id="KW-0546">Nucleotide metabolism</keyword>
<feature type="binding site" evidence="3">
    <location>
        <position position="177"/>
    </location>
    <ligand>
        <name>dCTP</name>
        <dbReference type="ChEBI" id="CHEBI:61481"/>
    </ligand>
</feature>
<feature type="binding site" evidence="3">
    <location>
        <position position="171"/>
    </location>
    <ligand>
        <name>dCTP</name>
        <dbReference type="ChEBI" id="CHEBI:61481"/>
    </ligand>
</feature>
<dbReference type="GO" id="GO:0008829">
    <property type="term" value="F:dCTP deaminase activity"/>
    <property type="evidence" value="ECO:0007669"/>
    <property type="project" value="UniProtKB-EC"/>
</dbReference>
<evidence type="ECO:0000313" key="5">
    <source>
        <dbReference type="Proteomes" id="UP000778523"/>
    </source>
</evidence>
<comment type="catalytic activity">
    <reaction evidence="3">
        <text>dCTP + H2O + H(+) = dUTP + NH4(+)</text>
        <dbReference type="Rhea" id="RHEA:22680"/>
        <dbReference type="ChEBI" id="CHEBI:15377"/>
        <dbReference type="ChEBI" id="CHEBI:15378"/>
        <dbReference type="ChEBI" id="CHEBI:28938"/>
        <dbReference type="ChEBI" id="CHEBI:61481"/>
        <dbReference type="ChEBI" id="CHEBI:61555"/>
        <dbReference type="EC" id="3.5.4.13"/>
    </reaction>
</comment>
<dbReference type="Pfam" id="PF22769">
    <property type="entry name" value="DCD"/>
    <property type="match status" value="1"/>
</dbReference>
<sequence length="189" mass="21186">MSIKSDKWIRRMAEQHGMIEPFEPQLVREANGEKIVSYGASSYGYDIRCADEFKVFTNINSTIVDPKNFDLNSFVEVSGKGYCVIPPNSFALARTVEYFRIPRSVLTVCLGKSTYARCGIIVNVTPFEPEWEGYVTLEFSNTTPLPAKIYAGEGCAQVLFFESDEICETSYKDRGGKYQGQVGVTLPKI</sequence>
<dbReference type="Proteomes" id="UP000778523">
    <property type="component" value="Unassembled WGS sequence"/>
</dbReference>
<dbReference type="CDD" id="cd07557">
    <property type="entry name" value="trimeric_dUTPase"/>
    <property type="match status" value="1"/>
</dbReference>
<keyword evidence="1 3" id="KW-0378">Hydrolase</keyword>
<dbReference type="InterPro" id="IPR036157">
    <property type="entry name" value="dUTPase-like_sf"/>
</dbReference>
<dbReference type="HAMAP" id="MF_00146">
    <property type="entry name" value="dCTP_deaminase"/>
    <property type="match status" value="1"/>
</dbReference>
<dbReference type="EC" id="3.5.4.13" evidence="3"/>
<dbReference type="NCBIfam" id="TIGR02274">
    <property type="entry name" value="dCTP_deam"/>
    <property type="match status" value="1"/>
</dbReference>
<reference evidence="4 5" key="1">
    <citation type="submission" date="2020-06" db="EMBL/GenBank/DDBJ databases">
        <title>Draft genome of Uliginosibacterium sp. IMCC34675.</title>
        <authorList>
            <person name="Song J."/>
        </authorList>
    </citation>
    <scope>NUCLEOTIDE SEQUENCE [LARGE SCALE GENOMIC DNA]</scope>
    <source>
        <strain evidence="4 5">IMCC34675</strain>
    </source>
</reference>
<feature type="binding site" evidence="3">
    <location>
        <position position="181"/>
    </location>
    <ligand>
        <name>dCTP</name>
        <dbReference type="ChEBI" id="CHEBI:61481"/>
    </ligand>
</feature>